<dbReference type="HAMAP" id="MF_00418">
    <property type="entry name" value="DapA"/>
    <property type="match status" value="1"/>
</dbReference>
<evidence type="ECO:0000256" key="9">
    <source>
        <dbReference type="ARBA" id="ARBA00023239"/>
    </source>
</evidence>
<comment type="function">
    <text evidence="1 12">Catalyzes the condensation of (S)-aspartate-beta-semialdehyde [(S)-ASA] and pyruvate to 4-hydroxy-tetrahydrodipicolinate (HTPA).</text>
</comment>
<evidence type="ECO:0000313" key="18">
    <source>
        <dbReference type="Proteomes" id="UP000078596"/>
    </source>
</evidence>
<feature type="site" description="L-lysine inhibitor binding" evidence="16">
    <location>
        <position position="110"/>
    </location>
</feature>
<accession>A0A191ZF59</accession>
<dbReference type="PANTHER" id="PTHR12128:SF66">
    <property type="entry name" value="4-HYDROXY-2-OXOGLUTARATE ALDOLASE, MITOCHONDRIAL"/>
    <property type="match status" value="1"/>
</dbReference>
<comment type="caution">
    <text evidence="12">Was originally thought to be a dihydrodipicolinate synthase (DHDPS), catalyzing the condensation of (S)-aspartate-beta-semialdehyde [(S)-ASA] and pyruvate to dihydrodipicolinate (DHDP). However, it was shown in E.coli that the product of the enzymatic reaction is not dihydrodipicolinate but in fact (4S)-4-hydroxy-2,3,4,5-tetrahydro-(2S)-dipicolinic acid (HTPA), and that the consecutive dehydration reaction leading to DHDP is not spontaneous but catalyzed by DapB.</text>
</comment>
<feature type="binding site" evidence="12 15">
    <location>
        <position position="207"/>
    </location>
    <ligand>
        <name>pyruvate</name>
        <dbReference type="ChEBI" id="CHEBI:15361"/>
    </ligand>
</feature>
<evidence type="ECO:0000256" key="15">
    <source>
        <dbReference type="PIRSR" id="PIRSR001365-2"/>
    </source>
</evidence>
<evidence type="ECO:0000256" key="14">
    <source>
        <dbReference type="PIRSR" id="PIRSR001365-1"/>
    </source>
</evidence>
<comment type="pathway">
    <text evidence="2 12">Amino-acid biosynthesis; L-lysine biosynthesis via DAP pathway; (S)-tetrahydrodipicolinate from L-aspartate: step 3/4.</text>
</comment>
<dbReference type="UniPathway" id="UPA00034">
    <property type="reaction ID" value="UER00017"/>
</dbReference>
<evidence type="ECO:0000256" key="2">
    <source>
        <dbReference type="ARBA" id="ARBA00005120"/>
    </source>
</evidence>
<evidence type="ECO:0000256" key="10">
    <source>
        <dbReference type="ARBA" id="ARBA00023270"/>
    </source>
</evidence>
<evidence type="ECO:0000256" key="12">
    <source>
        <dbReference type="HAMAP-Rule" id="MF_00418"/>
    </source>
</evidence>
<dbReference type="STRING" id="1860122.A9404_03205"/>
<sequence>MSTQQIAGSLVALVTPMTPQGAVDYPRLERLIEFHIEQGTDGIVAVGTTGESATLDFDEHVAVIRATVEKVAGRIPVIAGTGANNTREAIYLGQAAKEAGADAHLSVTPYYNRPPQAGLMAHFRAIADAVDLPLILYNVPSRTGVDMSVETTLALAGHDRIIGTKEASGSLARMQALIDGAPEGFAIYSGEDNLSCAAILAGAKGTISVTANVAPSLMHRMTAAALSGQADEARAIDDQLQPLHRELFCQPNPIPVKWAVAAMGLAESAIRLPLVPLMSEFEPRVCAAMQAAGISATICR</sequence>
<feature type="active site" description="Schiff-base intermediate with substrate" evidence="12 14">
    <location>
        <position position="165"/>
    </location>
</feature>
<evidence type="ECO:0000256" key="5">
    <source>
        <dbReference type="ARBA" id="ARBA00022490"/>
    </source>
</evidence>
<dbReference type="SUPFAM" id="SSF51569">
    <property type="entry name" value="Aldolase"/>
    <property type="match status" value="1"/>
</dbReference>
<reference evidence="17 18" key="1">
    <citation type="submission" date="2016-06" db="EMBL/GenBank/DDBJ databases">
        <title>Insight into the functional genes involving in sulfur oxidation in Pearl River water.</title>
        <authorList>
            <person name="Luo J."/>
            <person name="Tan X."/>
            <person name="Lin W."/>
        </authorList>
    </citation>
    <scope>NUCLEOTIDE SEQUENCE [LARGE SCALE GENOMIC DNA]</scope>
    <source>
        <strain evidence="17 18">LS2</strain>
    </source>
</reference>
<comment type="subunit">
    <text evidence="12">Homotetramer; dimer of dimers.</text>
</comment>
<name>A0A191ZF59_9GAMM</name>
<keyword evidence="6 12" id="KW-0028">Amino-acid biosynthesis</keyword>
<organism evidence="17 18">
    <name type="scientific">Halothiobacillus diazotrophicus</name>
    <dbReference type="NCBI Taxonomy" id="1860122"/>
    <lineage>
        <taxon>Bacteria</taxon>
        <taxon>Pseudomonadati</taxon>
        <taxon>Pseudomonadota</taxon>
        <taxon>Gammaproteobacteria</taxon>
        <taxon>Chromatiales</taxon>
        <taxon>Halothiobacillaceae</taxon>
        <taxon>Halothiobacillus</taxon>
    </lineage>
</organism>
<dbReference type="PROSITE" id="PS00665">
    <property type="entry name" value="DHDPS_1"/>
    <property type="match status" value="1"/>
</dbReference>
<keyword evidence="7 12" id="KW-0220">Diaminopimelate biosynthesis</keyword>
<dbReference type="KEGG" id="haz:A9404_03205"/>
<feature type="site" description="Part of a proton relay during catalysis" evidence="12 16">
    <location>
        <position position="111"/>
    </location>
</feature>
<keyword evidence="9 12" id="KW-0456">Lyase</keyword>
<feature type="site" description="L-lysine inhibitor binding" evidence="16">
    <location>
        <position position="88"/>
    </location>
</feature>
<dbReference type="InterPro" id="IPR013785">
    <property type="entry name" value="Aldolase_TIM"/>
</dbReference>
<evidence type="ECO:0000256" key="6">
    <source>
        <dbReference type="ARBA" id="ARBA00022605"/>
    </source>
</evidence>
<dbReference type="EC" id="4.3.3.7" evidence="4 12"/>
<dbReference type="EMBL" id="CP016027">
    <property type="protein sequence ID" value="ANJ66516.1"/>
    <property type="molecule type" value="Genomic_DNA"/>
</dbReference>
<protein>
    <recommendedName>
        <fullName evidence="4 12">4-hydroxy-tetrahydrodipicolinate synthase</fullName>
        <shortName evidence="12">HTPA synthase</shortName>
        <ecNumber evidence="4 12">4.3.3.7</ecNumber>
    </recommendedName>
</protein>
<gene>
    <name evidence="12" type="primary">dapA</name>
    <name evidence="17" type="ORF">A9404_03205</name>
</gene>
<proteinExistence type="inferred from homology"/>
<evidence type="ECO:0000256" key="11">
    <source>
        <dbReference type="ARBA" id="ARBA00047836"/>
    </source>
</evidence>
<evidence type="ECO:0000256" key="3">
    <source>
        <dbReference type="ARBA" id="ARBA00007592"/>
    </source>
</evidence>
<dbReference type="CDD" id="cd00950">
    <property type="entry name" value="DHDPS"/>
    <property type="match status" value="1"/>
</dbReference>
<dbReference type="Proteomes" id="UP000078596">
    <property type="component" value="Chromosome"/>
</dbReference>
<feature type="site" description="L-lysine inhibitor binding; via carbonyl oxygen" evidence="16">
    <location>
        <position position="53"/>
    </location>
</feature>
<dbReference type="PIRSF" id="PIRSF001365">
    <property type="entry name" value="DHDPS"/>
    <property type="match status" value="1"/>
</dbReference>
<dbReference type="InterPro" id="IPR005263">
    <property type="entry name" value="DapA"/>
</dbReference>
<feature type="active site" description="Proton donor/acceptor" evidence="12 14">
    <location>
        <position position="137"/>
    </location>
</feature>
<dbReference type="RefSeq" id="WP_066098608.1">
    <property type="nucleotide sequence ID" value="NZ_CP016027.1"/>
</dbReference>
<evidence type="ECO:0000313" key="17">
    <source>
        <dbReference type="EMBL" id="ANJ66516.1"/>
    </source>
</evidence>
<evidence type="ECO:0000256" key="13">
    <source>
        <dbReference type="PIRNR" id="PIRNR001365"/>
    </source>
</evidence>
<dbReference type="NCBIfam" id="TIGR00674">
    <property type="entry name" value="dapA"/>
    <property type="match status" value="1"/>
</dbReference>
<dbReference type="InterPro" id="IPR020624">
    <property type="entry name" value="Schiff_base-form_aldolases_CS"/>
</dbReference>
<evidence type="ECO:0000256" key="1">
    <source>
        <dbReference type="ARBA" id="ARBA00003294"/>
    </source>
</evidence>
<dbReference type="SMART" id="SM01130">
    <property type="entry name" value="DHDPS"/>
    <property type="match status" value="1"/>
</dbReference>
<comment type="catalytic activity">
    <reaction evidence="11 12">
        <text>L-aspartate 4-semialdehyde + pyruvate = (2S,4S)-4-hydroxy-2,3,4,5-tetrahydrodipicolinate + H2O + H(+)</text>
        <dbReference type="Rhea" id="RHEA:34171"/>
        <dbReference type="ChEBI" id="CHEBI:15361"/>
        <dbReference type="ChEBI" id="CHEBI:15377"/>
        <dbReference type="ChEBI" id="CHEBI:15378"/>
        <dbReference type="ChEBI" id="CHEBI:67139"/>
        <dbReference type="ChEBI" id="CHEBI:537519"/>
        <dbReference type="EC" id="4.3.3.7"/>
    </reaction>
</comment>
<dbReference type="Gene3D" id="3.20.20.70">
    <property type="entry name" value="Aldolase class I"/>
    <property type="match status" value="1"/>
</dbReference>
<evidence type="ECO:0000256" key="16">
    <source>
        <dbReference type="PIRSR" id="PIRSR001365-3"/>
    </source>
</evidence>
<dbReference type="GO" id="GO:0009089">
    <property type="term" value="P:lysine biosynthetic process via diaminopimelate"/>
    <property type="evidence" value="ECO:0007669"/>
    <property type="project" value="UniProtKB-UniRule"/>
</dbReference>
<dbReference type="GO" id="GO:0019877">
    <property type="term" value="P:diaminopimelate biosynthetic process"/>
    <property type="evidence" value="ECO:0007669"/>
    <property type="project" value="UniProtKB-UniRule"/>
</dbReference>
<feature type="site" description="L-lysine inhibitor binding" evidence="16">
    <location>
        <position position="84"/>
    </location>
</feature>
<dbReference type="PRINTS" id="PR00146">
    <property type="entry name" value="DHPICSNTHASE"/>
</dbReference>
<evidence type="ECO:0000256" key="8">
    <source>
        <dbReference type="ARBA" id="ARBA00023154"/>
    </source>
</evidence>
<dbReference type="InterPro" id="IPR002220">
    <property type="entry name" value="DapA-like"/>
</dbReference>
<dbReference type="GO" id="GO:0005829">
    <property type="term" value="C:cytosol"/>
    <property type="evidence" value="ECO:0007669"/>
    <property type="project" value="TreeGrafter"/>
</dbReference>
<dbReference type="GO" id="GO:0008840">
    <property type="term" value="F:4-hydroxy-tetrahydrodipicolinate synthase activity"/>
    <property type="evidence" value="ECO:0007669"/>
    <property type="project" value="UniProtKB-UniRule"/>
</dbReference>
<feature type="binding site" evidence="12 15">
    <location>
        <position position="49"/>
    </location>
    <ligand>
        <name>pyruvate</name>
        <dbReference type="ChEBI" id="CHEBI:15361"/>
    </ligand>
</feature>
<keyword evidence="5 12" id="KW-0963">Cytoplasm</keyword>
<comment type="similarity">
    <text evidence="3 12 13">Belongs to the DapA family.</text>
</comment>
<feature type="site" description="Part of a proton relay during catalysis" evidence="12 16">
    <location>
        <position position="48"/>
    </location>
</feature>
<dbReference type="Pfam" id="PF00701">
    <property type="entry name" value="DHDPS"/>
    <property type="match status" value="1"/>
</dbReference>
<evidence type="ECO:0000256" key="4">
    <source>
        <dbReference type="ARBA" id="ARBA00012086"/>
    </source>
</evidence>
<keyword evidence="18" id="KW-1185">Reference proteome</keyword>
<evidence type="ECO:0000256" key="7">
    <source>
        <dbReference type="ARBA" id="ARBA00022915"/>
    </source>
</evidence>
<keyword evidence="8 12" id="KW-0457">Lysine biosynthesis</keyword>
<dbReference type="AlphaFoldDB" id="A0A191ZF59"/>
<dbReference type="OrthoDB" id="9782828at2"/>
<dbReference type="PANTHER" id="PTHR12128">
    <property type="entry name" value="DIHYDRODIPICOLINATE SYNTHASE"/>
    <property type="match status" value="1"/>
</dbReference>
<keyword evidence="10 12" id="KW-0704">Schiff base</keyword>
<comment type="subcellular location">
    <subcellularLocation>
        <location evidence="12">Cytoplasm</location>
    </subcellularLocation>
</comment>